<evidence type="ECO:0000313" key="7">
    <source>
        <dbReference type="Proteomes" id="UP000076503"/>
    </source>
</evidence>
<evidence type="ECO:0000313" key="6">
    <source>
        <dbReference type="EMBL" id="KZN49782.1"/>
    </source>
</evidence>
<dbReference type="EMBL" id="AUXZ01000080">
    <property type="protein sequence ID" value="KZN49782.1"/>
    <property type="molecule type" value="Genomic_DNA"/>
</dbReference>
<keyword evidence="4 5" id="KW-0472">Membrane</keyword>
<comment type="subcellular location">
    <subcellularLocation>
        <location evidence="1">Endomembrane system</location>
        <topology evidence="1">Multi-pass membrane protein</topology>
    </subcellularLocation>
</comment>
<accession>A0A167DZ58</accession>
<evidence type="ECO:0000256" key="2">
    <source>
        <dbReference type="ARBA" id="ARBA00022692"/>
    </source>
</evidence>
<dbReference type="Proteomes" id="UP000076503">
    <property type="component" value="Unassembled WGS sequence"/>
</dbReference>
<dbReference type="OrthoDB" id="9811969at2"/>
<comment type="caution">
    <text evidence="6">The sequence shown here is derived from an EMBL/GenBank/DDBJ whole genome shotgun (WGS) entry which is preliminary data.</text>
</comment>
<dbReference type="GO" id="GO:0016740">
    <property type="term" value="F:transferase activity"/>
    <property type="evidence" value="ECO:0007669"/>
    <property type="project" value="UniProtKB-ARBA"/>
</dbReference>
<gene>
    <name evidence="6" type="ORF">N476_18490</name>
</gene>
<reference evidence="6 7" key="1">
    <citation type="submission" date="2013-07" db="EMBL/GenBank/DDBJ databases">
        <title>Comparative Genomic and Metabolomic Analysis of Twelve Strains of Pseudoalteromonas luteoviolacea.</title>
        <authorList>
            <person name="Vynne N.G."/>
            <person name="Mansson M."/>
            <person name="Gram L."/>
        </authorList>
    </citation>
    <scope>NUCLEOTIDE SEQUENCE [LARGE SCALE GENOMIC DNA]</scope>
    <source>
        <strain evidence="6 7">H33</strain>
    </source>
</reference>
<feature type="transmembrane region" description="Helical" evidence="5">
    <location>
        <begin position="86"/>
        <end position="116"/>
    </location>
</feature>
<keyword evidence="3 5" id="KW-1133">Transmembrane helix</keyword>
<protein>
    <recommendedName>
        <fullName evidence="8">Steroid 5-alpha reductase C-terminal domain-containing protein</fullName>
    </recommendedName>
</protein>
<keyword evidence="2 5" id="KW-0812">Transmembrane</keyword>
<feature type="transmembrane region" description="Helical" evidence="5">
    <location>
        <begin position="33"/>
        <end position="52"/>
    </location>
</feature>
<evidence type="ECO:0008006" key="8">
    <source>
        <dbReference type="Google" id="ProtNLM"/>
    </source>
</evidence>
<dbReference type="PANTHER" id="PTHR12714:SF9">
    <property type="entry name" value="PROTEIN-S-ISOPRENYLCYSTEINE O-METHYLTRANSFERASE"/>
    <property type="match status" value="1"/>
</dbReference>
<dbReference type="PANTHER" id="PTHR12714">
    <property type="entry name" value="PROTEIN-S ISOPRENYLCYSTEINE O-METHYLTRANSFERASE"/>
    <property type="match status" value="1"/>
</dbReference>
<evidence type="ECO:0000256" key="4">
    <source>
        <dbReference type="ARBA" id="ARBA00023136"/>
    </source>
</evidence>
<dbReference type="InterPro" id="IPR007318">
    <property type="entry name" value="Phopholipid_MeTrfase"/>
</dbReference>
<evidence type="ECO:0000256" key="1">
    <source>
        <dbReference type="ARBA" id="ARBA00004127"/>
    </source>
</evidence>
<dbReference type="RefSeq" id="WP_063362396.1">
    <property type="nucleotide sequence ID" value="NZ_AUXZ01000080.1"/>
</dbReference>
<organism evidence="6 7">
    <name type="scientific">Pseudoalteromonas luteoviolacea H33</name>
    <dbReference type="NCBI Taxonomy" id="1365251"/>
    <lineage>
        <taxon>Bacteria</taxon>
        <taxon>Pseudomonadati</taxon>
        <taxon>Pseudomonadota</taxon>
        <taxon>Gammaproteobacteria</taxon>
        <taxon>Alteromonadales</taxon>
        <taxon>Pseudoalteromonadaceae</taxon>
        <taxon>Pseudoalteromonas</taxon>
    </lineage>
</organism>
<dbReference type="Pfam" id="PF04191">
    <property type="entry name" value="PEMT"/>
    <property type="match status" value="1"/>
</dbReference>
<evidence type="ECO:0000256" key="5">
    <source>
        <dbReference type="SAM" id="Phobius"/>
    </source>
</evidence>
<evidence type="ECO:0000256" key="3">
    <source>
        <dbReference type="ARBA" id="ARBA00022989"/>
    </source>
</evidence>
<dbReference type="PATRIC" id="fig|1365251.3.peg.3004"/>
<dbReference type="Gene3D" id="1.20.120.1630">
    <property type="match status" value="1"/>
</dbReference>
<name>A0A167DZ58_9GAMM</name>
<proteinExistence type="predicted"/>
<dbReference type="GO" id="GO:0012505">
    <property type="term" value="C:endomembrane system"/>
    <property type="evidence" value="ECO:0007669"/>
    <property type="project" value="UniProtKB-SubCell"/>
</dbReference>
<sequence length="148" mass="16769">MQKLLPPFLYLITLISMALLCWSLDVNHLIVYPYNLVGLPFLIAGLLLAAGAKKLFVHLGTNVMTFSEPGKLITHGAFKFSRNPMYLGFAVSLLGAALLFGAGIVSLVCWLGFIVITDRWYIRFEERAMRQKFGSEYAQYCCQVRRWI</sequence>
<dbReference type="AlphaFoldDB" id="A0A167DZ58"/>